<dbReference type="EC" id="2.7.11.1" evidence="1"/>
<dbReference type="VEuPathDB" id="CryptoDB:Cvel_23640"/>
<feature type="compositionally biased region" description="Low complexity" evidence="10">
    <location>
        <begin position="37"/>
        <end position="47"/>
    </location>
</feature>
<dbReference type="CDD" id="cd20336">
    <property type="entry name" value="Rcat_RBR"/>
    <property type="match status" value="1"/>
</dbReference>
<dbReference type="InterPro" id="IPR050660">
    <property type="entry name" value="NEK_Ser/Thr_kinase"/>
</dbReference>
<gene>
    <name evidence="12" type="ORF">Cvel_23640</name>
</gene>
<keyword evidence="3" id="KW-0808">Transferase</keyword>
<evidence type="ECO:0000256" key="5">
    <source>
        <dbReference type="ARBA" id="ARBA00022777"/>
    </source>
</evidence>
<feature type="compositionally biased region" description="Basic and acidic residues" evidence="10">
    <location>
        <begin position="116"/>
        <end position="126"/>
    </location>
</feature>
<comment type="catalytic activity">
    <reaction evidence="7">
        <text>L-threonyl-[protein] + ATP = O-phospho-L-threonyl-[protein] + ADP + H(+)</text>
        <dbReference type="Rhea" id="RHEA:46608"/>
        <dbReference type="Rhea" id="RHEA-COMP:11060"/>
        <dbReference type="Rhea" id="RHEA-COMP:11605"/>
        <dbReference type="ChEBI" id="CHEBI:15378"/>
        <dbReference type="ChEBI" id="CHEBI:30013"/>
        <dbReference type="ChEBI" id="CHEBI:30616"/>
        <dbReference type="ChEBI" id="CHEBI:61977"/>
        <dbReference type="ChEBI" id="CHEBI:456216"/>
        <dbReference type="EC" id="2.7.11.1"/>
    </reaction>
</comment>
<dbReference type="PhylomeDB" id="A0A0G4GW86"/>
<dbReference type="EMBL" id="CDMZ01001612">
    <property type="protein sequence ID" value="CEM35149.1"/>
    <property type="molecule type" value="Genomic_DNA"/>
</dbReference>
<accession>A0A0G4GW86</accession>
<dbReference type="InterPro" id="IPR000719">
    <property type="entry name" value="Prot_kinase_dom"/>
</dbReference>
<dbReference type="InterPro" id="IPR002110">
    <property type="entry name" value="Ankyrin_rpt"/>
</dbReference>
<evidence type="ECO:0000256" key="6">
    <source>
        <dbReference type="ARBA" id="ARBA00022840"/>
    </source>
</evidence>
<feature type="region of interest" description="Disordered" evidence="10">
    <location>
        <begin position="548"/>
        <end position="567"/>
    </location>
</feature>
<name>A0A0G4GW86_9ALVE</name>
<evidence type="ECO:0000259" key="11">
    <source>
        <dbReference type="PROSITE" id="PS50011"/>
    </source>
</evidence>
<dbReference type="PANTHER" id="PTHR43671:SF98">
    <property type="entry name" value="SERINE_THREONINE-PROTEIN KINASE NEK11"/>
    <property type="match status" value="1"/>
</dbReference>
<keyword evidence="6" id="KW-0067">ATP-binding</keyword>
<feature type="compositionally biased region" description="Basic and acidic residues" evidence="10">
    <location>
        <begin position="198"/>
        <end position="209"/>
    </location>
</feature>
<evidence type="ECO:0000256" key="7">
    <source>
        <dbReference type="ARBA" id="ARBA00047899"/>
    </source>
</evidence>
<keyword evidence="5" id="KW-0418">Kinase</keyword>
<keyword evidence="4" id="KW-0547">Nucleotide-binding</keyword>
<keyword evidence="2" id="KW-0723">Serine/threonine-protein kinase</keyword>
<feature type="compositionally biased region" description="Basic and acidic residues" evidence="10">
    <location>
        <begin position="250"/>
        <end position="263"/>
    </location>
</feature>
<dbReference type="SMART" id="SM00220">
    <property type="entry name" value="S_TKc"/>
    <property type="match status" value="1"/>
</dbReference>
<feature type="domain" description="Protein kinase" evidence="11">
    <location>
        <begin position="1038"/>
        <end position="1282"/>
    </location>
</feature>
<dbReference type="Pfam" id="PF00069">
    <property type="entry name" value="Pkinase"/>
    <property type="match status" value="1"/>
</dbReference>
<dbReference type="Gene3D" id="1.20.120.1750">
    <property type="match status" value="1"/>
</dbReference>
<feature type="compositionally biased region" description="Low complexity" evidence="10">
    <location>
        <begin position="84"/>
        <end position="100"/>
    </location>
</feature>
<evidence type="ECO:0000256" key="4">
    <source>
        <dbReference type="ARBA" id="ARBA00022741"/>
    </source>
</evidence>
<dbReference type="CDD" id="cd14014">
    <property type="entry name" value="STKc_PknB_like"/>
    <property type="match status" value="1"/>
</dbReference>
<dbReference type="InterPro" id="IPR011009">
    <property type="entry name" value="Kinase-like_dom_sf"/>
</dbReference>
<feature type="region of interest" description="Disordered" evidence="10">
    <location>
        <begin position="1"/>
        <end position="361"/>
    </location>
</feature>
<dbReference type="SUPFAM" id="SSF56112">
    <property type="entry name" value="Protein kinase-like (PK-like)"/>
    <property type="match status" value="1"/>
</dbReference>
<feature type="compositionally biased region" description="Basic residues" evidence="10">
    <location>
        <begin position="16"/>
        <end position="36"/>
    </location>
</feature>
<comment type="catalytic activity">
    <reaction evidence="8">
        <text>L-seryl-[protein] + ATP = O-phospho-L-seryl-[protein] + ADP + H(+)</text>
        <dbReference type="Rhea" id="RHEA:17989"/>
        <dbReference type="Rhea" id="RHEA-COMP:9863"/>
        <dbReference type="Rhea" id="RHEA-COMP:11604"/>
        <dbReference type="ChEBI" id="CHEBI:15378"/>
        <dbReference type="ChEBI" id="CHEBI:29999"/>
        <dbReference type="ChEBI" id="CHEBI:30616"/>
        <dbReference type="ChEBI" id="CHEBI:83421"/>
        <dbReference type="ChEBI" id="CHEBI:456216"/>
        <dbReference type="EC" id="2.7.11.1"/>
    </reaction>
</comment>
<dbReference type="GO" id="GO:0005524">
    <property type="term" value="F:ATP binding"/>
    <property type="evidence" value="ECO:0007669"/>
    <property type="project" value="UniProtKB-KW"/>
</dbReference>
<evidence type="ECO:0000256" key="2">
    <source>
        <dbReference type="ARBA" id="ARBA00022527"/>
    </source>
</evidence>
<sequence length="1526" mass="169467">MNPDRDDSDRDSNGFGRRKPPPRGRSPNRRWRRRAASRSGSSSSLSGTFGLGNRSASSGEEPRFRRRERPGSPDARTASREGALRPQPQRAEQQERAAPLHGLRMGRGPAVFVGRDPARAGRERELILPPDESPARSVRQEGRHRAPPPAAAARGRVGGRAGSPARAERGEDGNSAPPSGGGSEVSSTVSLPLSVEGGGERARGRERSRSPPARANEVERGREEWNRYPPVAAARQGWGAGQPRALQVVGRDRSPPRANEERGWGAGQPRALQVVGRDRSPPRANEERGWGGGRARANEERGWGGWPDERAGNAPAPAGGGRQGRDRSPPRPNEGGDWERGTEDEERSISPPPGWGGGRDRARARIERPRVANPNRPLDEAVFEGFGERERDLRANRLWMLLQERGDQDRLVRIAQGREEERIYREDPAEAEVRAIEEEVNRSEERQWKLLDATVFGEMELAHESLLDGADVNWRNPIDNWKTALHYAAQFDMREVAELLVGVGANVFLRDGSGARPADCWPRGPLQSKLSRDLGDPKWVANVRNQHRLHGEGGPLGPDGDQGPHRSLERIGEDFKARLQTLRGEGVGGQKGDMDALRGVKEVEAWKGLLTAFECLPHTIFRPSEEPKVNDLTQEGRNALISLRTSQNAVAEFHRLQATLKEKVAGAARLQLDVSPVSEREARQRDEKREKILKSLETALRRGSEALKQLASGGGSGVSGASEGCEIPPLGELANRFETHVDTLKGENDLPVVGLSRSLRKQSASLLCQAALSLSNEWQRKRESELAGKREACEKAAAALGESVDLTMDRFPAACRNLQKTVREEQVLVEEMNQLEDEFADSCSFDLFPLDQSVCTGKQVIEQVISAGWEVGRKVRRVSSVQLVLRAELEKAGAVARELRAGASLVHPEKLQAGRVKLKGLLETQREERRQIRMKDLDLMRTQVEMEVPSEELKEKLERIESELRVMKEKAAENDYPAAIARERACLLSLASLHFPELLWEGSDFLRLVRQDLRDVVPRGGLVSAGVLMHGRSFARDYRNIRVLSESSPQTGSLARVCSCEDLQGRKAVVKRYQLGTATHGTAAVRHFYRQVGMLHELQHPHLVPVVAVWQEGEYGFVQMPFYPGGDLAGWMKERPVAGRDAATSLRLAEDLLSALAFLHQKKKVHCDVKPQNVFLTEGGRGVLGDFDGVKAVRESKKPRATTILHVTAHYLAPEIRAGEAASHASDVFSAGVTLRELLGGGVLGERSMQRAEALNSLLARMTAESPDDRPTAAQVLQDPLFSSEVMENAQCVTCFEVILRDRGVSCGCPHRHFLCAECLNAHVQSQSMMDPEYADVRARFKQNDCRVSCVARACPSEPFAHSDLARHLTPDVLNLWEGVRREAAEERVRAEMETEFEGRLRMALREDGAQRRVREIAEEILTLKCPRCRAAFVDFDGCASLTCNRCYAAFCGYCLRDCGNDAHPHVRDCPMGRGVFVRWEVWEQIQKRRKYHQVTEFLGRLNEEERAEVEPLLEPLLRENGLIAD</sequence>
<evidence type="ECO:0000256" key="9">
    <source>
        <dbReference type="PROSITE-ProRule" id="PRU00023"/>
    </source>
</evidence>
<feature type="compositionally biased region" description="Basic and acidic residues" evidence="10">
    <location>
        <begin position="216"/>
        <end position="226"/>
    </location>
</feature>
<evidence type="ECO:0000313" key="12">
    <source>
        <dbReference type="EMBL" id="CEM35149.1"/>
    </source>
</evidence>
<feature type="compositionally biased region" description="Basic and acidic residues" evidence="10">
    <location>
        <begin position="296"/>
        <end position="311"/>
    </location>
</feature>
<dbReference type="PROSITE" id="PS50088">
    <property type="entry name" value="ANK_REPEAT"/>
    <property type="match status" value="1"/>
</dbReference>
<dbReference type="SUPFAM" id="SSF57850">
    <property type="entry name" value="RING/U-box"/>
    <property type="match status" value="1"/>
</dbReference>
<proteinExistence type="predicted"/>
<evidence type="ECO:0000256" key="10">
    <source>
        <dbReference type="SAM" id="MobiDB-lite"/>
    </source>
</evidence>
<organism evidence="12">
    <name type="scientific">Chromera velia CCMP2878</name>
    <dbReference type="NCBI Taxonomy" id="1169474"/>
    <lineage>
        <taxon>Eukaryota</taxon>
        <taxon>Sar</taxon>
        <taxon>Alveolata</taxon>
        <taxon>Colpodellida</taxon>
        <taxon>Chromeraceae</taxon>
        <taxon>Chromera</taxon>
    </lineage>
</organism>
<feature type="compositionally biased region" description="Basic and acidic residues" evidence="10">
    <location>
        <begin position="276"/>
        <end position="289"/>
    </location>
</feature>
<evidence type="ECO:0000256" key="3">
    <source>
        <dbReference type="ARBA" id="ARBA00022679"/>
    </source>
</evidence>
<feature type="repeat" description="ANK" evidence="9">
    <location>
        <begin position="480"/>
        <end position="512"/>
    </location>
</feature>
<dbReference type="SUPFAM" id="SSF48403">
    <property type="entry name" value="Ankyrin repeat"/>
    <property type="match status" value="1"/>
</dbReference>
<dbReference type="PROSITE" id="PS50297">
    <property type="entry name" value="ANK_REP_REGION"/>
    <property type="match status" value="1"/>
</dbReference>
<dbReference type="GO" id="GO:0004674">
    <property type="term" value="F:protein serine/threonine kinase activity"/>
    <property type="evidence" value="ECO:0007669"/>
    <property type="project" value="UniProtKB-KW"/>
</dbReference>
<dbReference type="Pfam" id="PF00023">
    <property type="entry name" value="Ank"/>
    <property type="match status" value="1"/>
</dbReference>
<reference evidence="12" key="1">
    <citation type="submission" date="2014-11" db="EMBL/GenBank/DDBJ databases">
        <authorList>
            <person name="Otto D Thomas"/>
            <person name="Naeem Raeece"/>
        </authorList>
    </citation>
    <scope>NUCLEOTIDE SEQUENCE</scope>
</reference>
<feature type="compositionally biased region" description="Basic and acidic residues" evidence="10">
    <location>
        <begin position="1"/>
        <end position="12"/>
    </location>
</feature>
<dbReference type="PROSITE" id="PS50011">
    <property type="entry name" value="PROTEIN_KINASE_DOM"/>
    <property type="match status" value="1"/>
</dbReference>
<dbReference type="Gene3D" id="1.25.40.20">
    <property type="entry name" value="Ankyrin repeat-containing domain"/>
    <property type="match status" value="1"/>
</dbReference>
<evidence type="ECO:0000256" key="8">
    <source>
        <dbReference type="ARBA" id="ARBA00048679"/>
    </source>
</evidence>
<evidence type="ECO:0000256" key="1">
    <source>
        <dbReference type="ARBA" id="ARBA00012513"/>
    </source>
</evidence>
<keyword evidence="9" id="KW-0040">ANK repeat</keyword>
<protein>
    <recommendedName>
        <fullName evidence="1">non-specific serine/threonine protein kinase</fullName>
        <ecNumber evidence="1">2.7.11.1</ecNumber>
    </recommendedName>
</protein>
<dbReference type="PANTHER" id="PTHR43671">
    <property type="entry name" value="SERINE/THREONINE-PROTEIN KINASE NEK"/>
    <property type="match status" value="1"/>
</dbReference>
<dbReference type="InterPro" id="IPR036770">
    <property type="entry name" value="Ankyrin_rpt-contain_sf"/>
</dbReference>
<dbReference type="Gene3D" id="1.10.510.10">
    <property type="entry name" value="Transferase(Phosphotransferase) domain 1"/>
    <property type="match status" value="1"/>
</dbReference>